<dbReference type="InterPro" id="IPR036116">
    <property type="entry name" value="FN3_sf"/>
</dbReference>
<feature type="compositionally biased region" description="Acidic residues" evidence="2">
    <location>
        <begin position="331"/>
        <end position="346"/>
    </location>
</feature>
<evidence type="ECO:0000256" key="1">
    <source>
        <dbReference type="ARBA" id="ARBA00022441"/>
    </source>
</evidence>
<sequence length="873" mass="90554">MSVVQKTTGTVAGSIHQPQQQIITSNLLAGTGGTVVQQATVAGTTSGQKTTVIGGNVVKLMSGSGTIGGKQILMKNSNIVQVGKVGTNATGKPTIVLTNKAGQTIRGNQQVIVVTTPQGIRTVSGTVTSSASNFVTLSSSQVLNTITTTRATNIGGATVLQAASVPTASGTVSTLNAGTGNIVAASVASGGTTTTIGGQAIKLRTVQGGKPITFTMPVGGLQAGGQKITDLFEQMETQTPETEVEMACNAHTTFPKTLPMFTLEQLDGVDDSVITNSNNIKEEAVPLQNLTIRYVKPGLYGGSTTVGIESNNSVSGGDDSDSQNDNLVSDNQEEQQQEVNEMEQSEEQQAHESEMLEGMEDAAVQEEQEEAHVDNASTSATAEGTEAQASAEGPVKISGEDFATEEEDGNFVGEDSQEHEEMTGVSDGIVPTGEPGDNDNANASVDEDMEESESHALDSLLEDESAGQSQQEMSFGGEPEEMQAMEQQHSAGSELGSGSAATLLQSSGSENGQTITFKTESGENSGIPAAATVADGATVTLSDGTTFVTRLQTAGEQSALGIVSHSSPGNINLVGAVVKTEDSNNASSTTGHLDALAEAAASATSKTVKPKDESEIWHTVGIFKTVNHTVSNYVDASEWDSAIDGEMLSADNIPDLSELKRINLEPGCAYRFRVAAINSCGRGEWSDATPFKTCLPGFPGAPSAIKISKSPEGAHLSWEPPPSTTGDILEYSVYLAIKSQNATKDKVSTTAAQLAFVRVYCGSNNQCTVANQSLQTAHVDFTSKPAIIFRIAARNDKGYGPATQVRWLQDPQLSKSTTGMGGTPGVAGQTGGIVGKRLTDKSATIVANKRVKLGAPTAGTTNSSMMVSPQHHH</sequence>
<dbReference type="InterPro" id="IPR043536">
    <property type="entry name" value="HCF1/2"/>
</dbReference>
<protein>
    <recommendedName>
        <fullName evidence="3">Fibronectin type-III domain-containing protein</fullName>
    </recommendedName>
</protein>
<keyword evidence="1" id="KW-0880">Kelch repeat</keyword>
<dbReference type="SUPFAM" id="SSF49265">
    <property type="entry name" value="Fibronectin type III"/>
    <property type="match status" value="1"/>
</dbReference>
<dbReference type="CDD" id="cd00063">
    <property type="entry name" value="FN3"/>
    <property type="match status" value="2"/>
</dbReference>
<dbReference type="Proteomes" id="UP000075902">
    <property type="component" value="Unassembled WGS sequence"/>
</dbReference>
<proteinExistence type="predicted"/>
<feature type="domain" description="Fibronectin type-III" evidence="3">
    <location>
        <begin position="602"/>
        <end position="696"/>
    </location>
</feature>
<dbReference type="Gene3D" id="2.60.40.10">
    <property type="entry name" value="Immunoglobulins"/>
    <property type="match status" value="2"/>
</dbReference>
<dbReference type="VEuPathDB" id="VectorBase:AMEC010547"/>
<name>A0A182TYD1_9DIPT</name>
<dbReference type="GO" id="GO:0035097">
    <property type="term" value="C:histone methyltransferase complex"/>
    <property type="evidence" value="ECO:0007669"/>
    <property type="project" value="TreeGrafter"/>
</dbReference>
<feature type="region of interest" description="Disordered" evidence="2">
    <location>
        <begin position="307"/>
        <end position="525"/>
    </location>
</feature>
<dbReference type="InterPro" id="IPR013783">
    <property type="entry name" value="Ig-like_fold"/>
</dbReference>
<keyword evidence="5" id="KW-1185">Reference proteome</keyword>
<dbReference type="GO" id="GO:0003713">
    <property type="term" value="F:transcription coactivator activity"/>
    <property type="evidence" value="ECO:0007669"/>
    <property type="project" value="TreeGrafter"/>
</dbReference>
<feature type="compositionally biased region" description="Polar residues" evidence="2">
    <location>
        <begin position="505"/>
        <end position="524"/>
    </location>
</feature>
<dbReference type="PANTHER" id="PTHR46003:SF1">
    <property type="entry name" value="HOST CELL FACTOR"/>
    <property type="match status" value="1"/>
</dbReference>
<reference evidence="5" key="1">
    <citation type="submission" date="2014-01" db="EMBL/GenBank/DDBJ databases">
        <title>The Genome Sequence of Anopheles melas CM1001059_A (V2).</title>
        <authorList>
            <consortium name="The Broad Institute Genomics Platform"/>
            <person name="Neafsey D.E."/>
            <person name="Besansky N."/>
            <person name="Howell P."/>
            <person name="Walton C."/>
            <person name="Young S.K."/>
            <person name="Zeng Q."/>
            <person name="Gargeya S."/>
            <person name="Fitzgerald M."/>
            <person name="Haas B."/>
            <person name="Abouelleil A."/>
            <person name="Allen A.W."/>
            <person name="Alvarado L."/>
            <person name="Arachchi H.M."/>
            <person name="Berlin A.M."/>
            <person name="Chapman S.B."/>
            <person name="Gainer-Dewar J."/>
            <person name="Goldberg J."/>
            <person name="Griggs A."/>
            <person name="Gujja S."/>
            <person name="Hansen M."/>
            <person name="Howarth C."/>
            <person name="Imamovic A."/>
            <person name="Ireland A."/>
            <person name="Larimer J."/>
            <person name="McCowan C."/>
            <person name="Murphy C."/>
            <person name="Pearson M."/>
            <person name="Poon T.W."/>
            <person name="Priest M."/>
            <person name="Roberts A."/>
            <person name="Saif S."/>
            <person name="Shea T."/>
            <person name="Sisk P."/>
            <person name="Sykes S."/>
            <person name="Wortman J."/>
            <person name="Nusbaum C."/>
            <person name="Birren B."/>
        </authorList>
    </citation>
    <scope>NUCLEOTIDE SEQUENCE [LARGE SCALE GENOMIC DNA]</scope>
    <source>
        <strain evidence="5">CM1001059</strain>
    </source>
</reference>
<dbReference type="EnsemblMetazoa" id="AMEC010547-RA">
    <property type="protein sequence ID" value="AMEC010547-PA"/>
    <property type="gene ID" value="AMEC010547"/>
</dbReference>
<feature type="compositionally biased region" description="Low complexity" evidence="2">
    <location>
        <begin position="374"/>
        <end position="393"/>
    </location>
</feature>
<evidence type="ECO:0000313" key="5">
    <source>
        <dbReference type="Proteomes" id="UP000075902"/>
    </source>
</evidence>
<dbReference type="PANTHER" id="PTHR46003">
    <property type="entry name" value="HOST CELL FACTOR"/>
    <property type="match status" value="1"/>
</dbReference>
<evidence type="ECO:0000259" key="3">
    <source>
        <dbReference type="PROSITE" id="PS50853"/>
    </source>
</evidence>
<dbReference type="AlphaFoldDB" id="A0A182TYD1"/>
<dbReference type="STRING" id="34690.A0A182TYD1"/>
<dbReference type="InterPro" id="IPR003961">
    <property type="entry name" value="FN3_dom"/>
</dbReference>
<feature type="compositionally biased region" description="Acidic residues" evidence="2">
    <location>
        <begin position="355"/>
        <end position="369"/>
    </location>
</feature>
<feature type="compositionally biased region" description="Low complexity" evidence="2">
    <location>
        <begin position="490"/>
        <end position="504"/>
    </location>
</feature>
<dbReference type="GO" id="GO:0006338">
    <property type="term" value="P:chromatin remodeling"/>
    <property type="evidence" value="ECO:0007669"/>
    <property type="project" value="TreeGrafter"/>
</dbReference>
<organism evidence="4 5">
    <name type="scientific">Anopheles melas</name>
    <dbReference type="NCBI Taxonomy" id="34690"/>
    <lineage>
        <taxon>Eukaryota</taxon>
        <taxon>Metazoa</taxon>
        <taxon>Ecdysozoa</taxon>
        <taxon>Arthropoda</taxon>
        <taxon>Hexapoda</taxon>
        <taxon>Insecta</taxon>
        <taxon>Pterygota</taxon>
        <taxon>Neoptera</taxon>
        <taxon>Endopterygota</taxon>
        <taxon>Diptera</taxon>
        <taxon>Nematocera</taxon>
        <taxon>Culicoidea</taxon>
        <taxon>Culicidae</taxon>
        <taxon>Anophelinae</taxon>
        <taxon>Anopheles</taxon>
    </lineage>
</organism>
<reference evidence="4" key="2">
    <citation type="submission" date="2020-05" db="UniProtKB">
        <authorList>
            <consortium name="EnsemblMetazoa"/>
        </authorList>
    </citation>
    <scope>IDENTIFICATION</scope>
    <source>
        <strain evidence="4">CM1001059</strain>
    </source>
</reference>
<evidence type="ECO:0000256" key="2">
    <source>
        <dbReference type="SAM" id="MobiDB-lite"/>
    </source>
</evidence>
<accession>A0A182TYD1</accession>
<dbReference type="PROSITE" id="PS50853">
    <property type="entry name" value="FN3"/>
    <property type="match status" value="2"/>
</dbReference>
<dbReference type="SMART" id="SM00060">
    <property type="entry name" value="FN3"/>
    <property type="match status" value="2"/>
</dbReference>
<feature type="domain" description="Fibronectin type-III" evidence="3">
    <location>
        <begin position="698"/>
        <end position="813"/>
    </location>
</feature>
<evidence type="ECO:0000313" key="4">
    <source>
        <dbReference type="EnsemblMetazoa" id="AMEC010547-PA"/>
    </source>
</evidence>